<dbReference type="InterPro" id="IPR006083">
    <property type="entry name" value="PRK/URK"/>
</dbReference>
<dbReference type="PANTHER" id="PTHR10285">
    <property type="entry name" value="URIDINE KINASE"/>
    <property type="match status" value="1"/>
</dbReference>
<accession>A0A1F6LR44</accession>
<gene>
    <name evidence="2" type="ORF">A2848_00385</name>
</gene>
<name>A0A1F6LR44_9BACT</name>
<dbReference type="EMBL" id="MFPV01000034">
    <property type="protein sequence ID" value="OGH61836.1"/>
    <property type="molecule type" value="Genomic_DNA"/>
</dbReference>
<dbReference type="GO" id="GO:0005524">
    <property type="term" value="F:ATP binding"/>
    <property type="evidence" value="ECO:0007669"/>
    <property type="project" value="InterPro"/>
</dbReference>
<sequence>MLSENRPLLIGLAGPSGAGKTTLAKHIAQKYPQVTHIRLDGFYKTLEEFPLFGKWINREAPENLKWDKFYRALVSLRAGQPTEFPVYEKKLDRCVGSELVAPSPIVIAEGYLLYHDPRIRELFDVKLFLHVSVDAQYQRKKSRWPEMDDDYFYQVVVPMFEMHGSHGARHAQDIFNGDVSEEEIIVQFENSPFVKTMLNTPSRAG</sequence>
<dbReference type="Gene3D" id="3.40.50.300">
    <property type="entry name" value="P-loop containing nucleotide triphosphate hydrolases"/>
    <property type="match status" value="1"/>
</dbReference>
<reference evidence="2 3" key="1">
    <citation type="journal article" date="2016" name="Nat. Commun.">
        <title>Thousands of microbial genomes shed light on interconnected biogeochemical processes in an aquifer system.</title>
        <authorList>
            <person name="Anantharaman K."/>
            <person name="Brown C.T."/>
            <person name="Hug L.A."/>
            <person name="Sharon I."/>
            <person name="Castelle C.J."/>
            <person name="Probst A.J."/>
            <person name="Thomas B.C."/>
            <person name="Singh A."/>
            <person name="Wilkins M.J."/>
            <person name="Karaoz U."/>
            <person name="Brodie E.L."/>
            <person name="Williams K.H."/>
            <person name="Hubbard S.S."/>
            <person name="Banfield J.F."/>
        </authorList>
    </citation>
    <scope>NUCLEOTIDE SEQUENCE [LARGE SCALE GENOMIC DNA]</scope>
</reference>
<feature type="domain" description="Phosphoribulokinase/uridine kinase" evidence="1">
    <location>
        <begin position="9"/>
        <end position="143"/>
    </location>
</feature>
<dbReference type="AlphaFoldDB" id="A0A1F6LR44"/>
<dbReference type="Pfam" id="PF00485">
    <property type="entry name" value="PRK"/>
    <property type="match status" value="1"/>
</dbReference>
<evidence type="ECO:0000259" key="1">
    <source>
        <dbReference type="Pfam" id="PF00485"/>
    </source>
</evidence>
<dbReference type="SUPFAM" id="SSF52540">
    <property type="entry name" value="P-loop containing nucleoside triphosphate hydrolases"/>
    <property type="match status" value="1"/>
</dbReference>
<protein>
    <recommendedName>
        <fullName evidence="1">Phosphoribulokinase/uridine kinase domain-containing protein</fullName>
    </recommendedName>
</protein>
<dbReference type="PRINTS" id="PR00988">
    <property type="entry name" value="URIDINKINASE"/>
</dbReference>
<evidence type="ECO:0000313" key="2">
    <source>
        <dbReference type="EMBL" id="OGH61836.1"/>
    </source>
</evidence>
<evidence type="ECO:0000313" key="3">
    <source>
        <dbReference type="Proteomes" id="UP000176329"/>
    </source>
</evidence>
<dbReference type="GO" id="GO:0016301">
    <property type="term" value="F:kinase activity"/>
    <property type="evidence" value="ECO:0007669"/>
    <property type="project" value="InterPro"/>
</dbReference>
<proteinExistence type="predicted"/>
<dbReference type="InterPro" id="IPR027417">
    <property type="entry name" value="P-loop_NTPase"/>
</dbReference>
<organism evidence="2 3">
    <name type="scientific">Candidatus Magasanikbacteria bacterium RIFCSPHIGHO2_01_FULL_50_8</name>
    <dbReference type="NCBI Taxonomy" id="1798674"/>
    <lineage>
        <taxon>Bacteria</taxon>
        <taxon>Candidatus Magasanikiibacteriota</taxon>
    </lineage>
</organism>
<dbReference type="Proteomes" id="UP000176329">
    <property type="component" value="Unassembled WGS sequence"/>
</dbReference>
<comment type="caution">
    <text evidence="2">The sequence shown here is derived from an EMBL/GenBank/DDBJ whole genome shotgun (WGS) entry which is preliminary data.</text>
</comment>